<comment type="caution">
    <text evidence="2">The sequence shown here is derived from an EMBL/GenBank/DDBJ whole genome shotgun (WGS) entry which is preliminary data.</text>
</comment>
<sequence>MFNLLRSDLYRLVHGRKFWVVTAIIVLLTAGLLTILISLGAVTGSTQLGADGTTVTTNTAAGLSASAREVDSHSALLAASGLGSPNSSVLPMLVSILAVLAIMDDWDAGFIKNLAVGRRDRTPYLAERLLLAALLAVWNAAVTISSLELTCLAMGVRFRHAESLGVYLGYCGLNVLGTIAFVLIVVALTMTARSKALGIAASVVVGTGMLGSLLTVALSIMAMHIPWLMHVVFWLPSYNTKLYTDSIGLFATTANGVALGMPAWAHALICYVGWIVLASGATLLVNSRRDVC</sequence>
<keyword evidence="3" id="KW-1185">Reference proteome</keyword>
<feature type="transmembrane region" description="Helical" evidence="1">
    <location>
        <begin position="196"/>
        <end position="225"/>
    </location>
</feature>
<reference evidence="2 3" key="2">
    <citation type="journal article" date="2021" name="Syst. Appl. Microbiol.">
        <title>Phylogenetic classification of ten novel species belonging to the genus Bifidobacterium comprising B. phasiani sp. nov., B. pongonis sp. nov., B. saguinibicoloris sp. nov., B. colobi sp. nov., B. simiiventris sp. nov., B. santillanense sp. nov., B. miconis sp. nov., B. amazonense sp. nov., B. pluvialisilvae sp. nov., and B. miconisargentati sp. nov.</title>
        <authorList>
            <person name="Lugli G.A."/>
            <person name="Calvete-Torre I."/>
            <person name="Alessandri G."/>
            <person name="Milani C."/>
            <person name="Turroni F."/>
            <person name="Laiolo P."/>
            <person name="Ossiprandi M.C."/>
            <person name="Margolles A."/>
            <person name="Ruiz L."/>
            <person name="Ventura M."/>
        </authorList>
    </citation>
    <scope>NUCLEOTIDE SEQUENCE [LARGE SCALE GENOMIC DNA]</scope>
    <source>
        <strain evidence="2 3">MA1</strain>
    </source>
</reference>
<feature type="transmembrane region" description="Helical" evidence="1">
    <location>
        <begin position="129"/>
        <end position="147"/>
    </location>
</feature>
<keyword evidence="1" id="KW-0812">Transmembrane</keyword>
<evidence type="ECO:0000256" key="1">
    <source>
        <dbReference type="SAM" id="Phobius"/>
    </source>
</evidence>
<name>A0ABS9VTC1_9BIFI</name>
<organism evidence="2 3">
    <name type="scientific">Bifidobacterium amazonense</name>
    <dbReference type="NCBI Taxonomy" id="2809027"/>
    <lineage>
        <taxon>Bacteria</taxon>
        <taxon>Bacillati</taxon>
        <taxon>Actinomycetota</taxon>
        <taxon>Actinomycetes</taxon>
        <taxon>Bifidobacteriales</taxon>
        <taxon>Bifidobacteriaceae</taxon>
        <taxon>Bifidobacterium</taxon>
    </lineage>
</organism>
<feature type="transmembrane region" description="Helical" evidence="1">
    <location>
        <begin position="20"/>
        <end position="42"/>
    </location>
</feature>
<protein>
    <recommendedName>
        <fullName evidence="4">ABC transporter permease</fullName>
    </recommendedName>
</protein>
<keyword evidence="1" id="KW-1133">Transmembrane helix</keyword>
<evidence type="ECO:0000313" key="2">
    <source>
        <dbReference type="EMBL" id="MCH9275323.1"/>
    </source>
</evidence>
<dbReference type="EMBL" id="JAFEJT020000008">
    <property type="protein sequence ID" value="MCH9275323.1"/>
    <property type="molecule type" value="Genomic_DNA"/>
</dbReference>
<gene>
    <name evidence="2" type="ORF">JS533_003405</name>
</gene>
<evidence type="ECO:0000313" key="3">
    <source>
        <dbReference type="Proteomes" id="UP000710815"/>
    </source>
</evidence>
<proteinExistence type="predicted"/>
<evidence type="ECO:0008006" key="4">
    <source>
        <dbReference type="Google" id="ProtNLM"/>
    </source>
</evidence>
<feature type="transmembrane region" description="Helical" evidence="1">
    <location>
        <begin position="89"/>
        <end position="108"/>
    </location>
</feature>
<dbReference type="RefSeq" id="WP_241513122.1">
    <property type="nucleotide sequence ID" value="NZ_JAFEJT020000008.1"/>
</dbReference>
<reference evidence="2 3" key="1">
    <citation type="journal article" date="2021" name="Environ. Microbiol.">
        <title>Genetic insights into the dark matter of the mammalian gut microbiota through targeted genome reconstruction.</title>
        <authorList>
            <person name="Lugli G.A."/>
            <person name="Alessandri G."/>
            <person name="Milani C."/>
            <person name="Viappiani A."/>
            <person name="Fontana F."/>
            <person name="Tarracchini C."/>
            <person name="Mancabelli L."/>
            <person name="Argentini C."/>
            <person name="Ruiz L."/>
            <person name="Margolles A."/>
            <person name="van Sinderen D."/>
            <person name="Turroni F."/>
            <person name="Ventura M."/>
        </authorList>
    </citation>
    <scope>NUCLEOTIDE SEQUENCE [LARGE SCALE GENOMIC DNA]</scope>
    <source>
        <strain evidence="2 3">MA1</strain>
    </source>
</reference>
<feature type="transmembrane region" description="Helical" evidence="1">
    <location>
        <begin position="263"/>
        <end position="285"/>
    </location>
</feature>
<accession>A0ABS9VTC1</accession>
<keyword evidence="1" id="KW-0472">Membrane</keyword>
<dbReference type="Proteomes" id="UP000710815">
    <property type="component" value="Unassembled WGS sequence"/>
</dbReference>
<feature type="transmembrane region" description="Helical" evidence="1">
    <location>
        <begin position="167"/>
        <end position="189"/>
    </location>
</feature>